<evidence type="ECO:0000313" key="4">
    <source>
        <dbReference type="Proteomes" id="UP000675968"/>
    </source>
</evidence>
<dbReference type="PANTHER" id="PTHR39198:SF1">
    <property type="entry name" value="ALPHA-GALACTOSIDASE NEW3 DOMAIN-CONTAINING PROTEIN"/>
    <property type="match status" value="1"/>
</dbReference>
<dbReference type="PANTHER" id="PTHR39198">
    <property type="entry name" value="HYPOTHETICAL MEMBRANE PROTEIN, CONSERVED"/>
    <property type="match status" value="1"/>
</dbReference>
<evidence type="ECO:0000256" key="1">
    <source>
        <dbReference type="SAM" id="MobiDB-lite"/>
    </source>
</evidence>
<gene>
    <name evidence="3" type="ORF">J4215_06560</name>
</gene>
<feature type="region of interest" description="Disordered" evidence="1">
    <location>
        <begin position="542"/>
        <end position="561"/>
    </location>
</feature>
<dbReference type="Gene3D" id="2.60.40.10">
    <property type="entry name" value="Immunoglobulins"/>
    <property type="match status" value="1"/>
</dbReference>
<keyword evidence="2" id="KW-0812">Transmembrane</keyword>
<organism evidence="3 4">
    <name type="scientific">Candidatus Iainarchaeum sp</name>
    <dbReference type="NCBI Taxonomy" id="3101447"/>
    <lineage>
        <taxon>Archaea</taxon>
        <taxon>Candidatus Iainarchaeota</taxon>
        <taxon>Candidatus Iainarchaeia</taxon>
        <taxon>Candidatus Iainarchaeales</taxon>
        <taxon>Candidatus Iainarchaeaceae</taxon>
        <taxon>Candidatus Iainarchaeum</taxon>
    </lineage>
</organism>
<protein>
    <submittedName>
        <fullName evidence="3">Uncharacterized protein</fullName>
    </submittedName>
</protein>
<feature type="transmembrane region" description="Helical" evidence="2">
    <location>
        <begin position="576"/>
        <end position="595"/>
    </location>
</feature>
<dbReference type="EMBL" id="JAGVWC010000015">
    <property type="protein sequence ID" value="MBS3062215.1"/>
    <property type="molecule type" value="Genomic_DNA"/>
</dbReference>
<evidence type="ECO:0000256" key="2">
    <source>
        <dbReference type="SAM" id="Phobius"/>
    </source>
</evidence>
<dbReference type="AlphaFoldDB" id="A0A8T4LG35"/>
<dbReference type="Proteomes" id="UP000675968">
    <property type="component" value="Unassembled WGS sequence"/>
</dbReference>
<name>A0A8T4LG35_9ARCH</name>
<sequence length="611" mass="68265">MKQILLILALMMLCTTVLADDLRVSRDNFTYYMQPGTSINDVIEIRNETGSRQCIDVFTDTTDTELQVTRATDYFCLNNNETTEITFTIKPTNRISNGSYTAKAIFRFDSGEIQVPINVRIGETSTVNFEIPQESTCPESITIPIDFINRESKTKFISMSAQSEALLPTFSVEQFQLLDSQTRTAYLRLNTNQSFQAGEYAFQVTVEDQNNIIVKKGTLTIRNCNQSQNNQFDLSGPTSCVQLTPGESRTVYVSLENQSDHPIDFDFLIRSNRLSVSTPLHQFVLDEGEIRSIPVTLRISSGTTQDRFEATVEAEAFGNTQTITICAQTQGGIEATFLQDYINVLQGEDFTSTLQIKNTTNQTQNISLDFRSIGSAFDGSFSIDDFSISGNSTRNVTVTIRTPLNAPVGEQDIEVRVDSGSRTFDSTLHFKILENDPVNPQDRYLRFLSYPSNIDMNAGQIKRLTFIIENQYRNRLSNLTLSIENPPGYVSFEPVTGIVIDQNDVATVSGILRVDPNAPNQIARIRFVIENNQYQTSQTAEITTRQTGADPGNDPEPNPPGSSFWSSLVTFGNQNVFLIGLIILILLLLLAVSAFGGEPRQKERPAWLSNR</sequence>
<reference evidence="3" key="2">
    <citation type="submission" date="2021-05" db="EMBL/GenBank/DDBJ databases">
        <title>Protein family content uncovers lineage relationships and bacterial pathway maintenance mechanisms in DPANN archaea.</title>
        <authorList>
            <person name="Castelle C.J."/>
            <person name="Meheust R."/>
            <person name="Jaffe A.L."/>
            <person name="Seitz K."/>
            <person name="Gong X."/>
            <person name="Baker B.J."/>
            <person name="Banfield J.F."/>
        </authorList>
    </citation>
    <scope>NUCLEOTIDE SEQUENCE</scope>
    <source>
        <strain evidence="3">RIFCSPLOWO2_01_FULL_AR10_48_17</strain>
    </source>
</reference>
<accession>A0A8T4LG35</accession>
<comment type="caution">
    <text evidence="3">The sequence shown here is derived from an EMBL/GenBank/DDBJ whole genome shotgun (WGS) entry which is preliminary data.</text>
</comment>
<proteinExistence type="predicted"/>
<dbReference type="InterPro" id="IPR013783">
    <property type="entry name" value="Ig-like_fold"/>
</dbReference>
<reference evidence="3" key="1">
    <citation type="submission" date="2021-03" db="EMBL/GenBank/DDBJ databases">
        <authorList>
            <person name="Jaffe A."/>
        </authorList>
    </citation>
    <scope>NUCLEOTIDE SEQUENCE</scope>
    <source>
        <strain evidence="3">RIFCSPLOWO2_01_FULL_AR10_48_17</strain>
    </source>
</reference>
<keyword evidence="2" id="KW-1133">Transmembrane helix</keyword>
<keyword evidence="2" id="KW-0472">Membrane</keyword>
<evidence type="ECO:0000313" key="3">
    <source>
        <dbReference type="EMBL" id="MBS3062215.1"/>
    </source>
</evidence>